<proteinExistence type="predicted"/>
<dbReference type="RefSeq" id="WP_193436216.1">
    <property type="nucleotide sequence ID" value="NZ_CP063144.1"/>
</dbReference>
<dbReference type="OrthoDB" id="17843at2157"/>
<evidence type="ECO:0000313" key="2">
    <source>
        <dbReference type="Proteomes" id="UP000593766"/>
    </source>
</evidence>
<accession>A0A7M1USB3</accession>
<dbReference type="KEGG" id="tcs:IMZ38_00130"/>
<dbReference type="InterPro" id="IPR019202">
    <property type="entry name" value="DUF2067"/>
</dbReference>
<gene>
    <name evidence="1" type="ORF">IMZ38_00130</name>
</gene>
<name>A0A7M1USB3_9CREN</name>
<reference evidence="1 2" key="1">
    <citation type="submission" date="2020-10" db="EMBL/GenBank/DDBJ databases">
        <title>Complete genome sequence of Thermosphaera aggregans strain 3507.</title>
        <authorList>
            <person name="Zayulina K.S."/>
            <person name="Elcheninov A.G."/>
            <person name="Toshchakov S.V."/>
            <person name="Kublanov I.V."/>
            <person name="Kochetkova T.V."/>
        </authorList>
    </citation>
    <scope>NUCLEOTIDE SEQUENCE [LARGE SCALE GENOMIC DNA]</scope>
    <source>
        <strain evidence="1 2">3507</strain>
    </source>
</reference>
<protein>
    <submittedName>
        <fullName evidence="1">DUF2067 domain-containing protein</fullName>
    </submittedName>
</protein>
<dbReference type="Pfam" id="PF09840">
    <property type="entry name" value="DUF2067"/>
    <property type="match status" value="1"/>
</dbReference>
<organism evidence="1 2">
    <name type="scientific">Thermosphaera chiliense</name>
    <dbReference type="NCBI Taxonomy" id="3402707"/>
    <lineage>
        <taxon>Archaea</taxon>
        <taxon>Thermoproteota</taxon>
        <taxon>Thermoprotei</taxon>
        <taxon>Desulfurococcales</taxon>
        <taxon>Desulfurococcaceae</taxon>
        <taxon>Thermosphaera</taxon>
    </lineage>
</organism>
<dbReference type="EMBL" id="CP063144">
    <property type="protein sequence ID" value="QOR94417.1"/>
    <property type="molecule type" value="Genomic_DNA"/>
</dbReference>
<dbReference type="GeneID" id="59453778"/>
<evidence type="ECO:0000313" key="1">
    <source>
        <dbReference type="EMBL" id="QOR94417.1"/>
    </source>
</evidence>
<dbReference type="Proteomes" id="UP000593766">
    <property type="component" value="Chromosome"/>
</dbReference>
<sequence length="208" mass="23301">MPLVKRRFYVNCSHDECVEIIQRVSEKLPSIDTVEYEVREDGMLIEMYGYSTDIKKAWAVIKEYFKRSGRPGGKGLVKYSLKSLARQTGKTFPPMVLVKLLGLKGFKASYSSMDEAIYTDAGLDVLMDLINRIDAAVALVRDRVKGTAGKYYLTTLIVATGLGLEDIVSESLRLGHLTINEMNGLLSLAVEWDKGVDEFIKKYRVSSS</sequence>
<keyword evidence="2" id="KW-1185">Reference proteome</keyword>
<dbReference type="AlphaFoldDB" id="A0A7M1USB3"/>